<evidence type="ECO:0000256" key="1">
    <source>
        <dbReference type="SAM" id="MobiDB-lite"/>
    </source>
</evidence>
<proteinExistence type="predicted"/>
<feature type="compositionally biased region" description="Polar residues" evidence="1">
    <location>
        <begin position="208"/>
        <end position="225"/>
    </location>
</feature>
<name>A0A815BYY4_ADIRI</name>
<keyword evidence="3" id="KW-1185">Reference proteome</keyword>
<feature type="region of interest" description="Disordered" evidence="1">
    <location>
        <begin position="155"/>
        <end position="175"/>
    </location>
</feature>
<feature type="region of interest" description="Disordered" evidence="1">
    <location>
        <begin position="204"/>
        <end position="229"/>
    </location>
</feature>
<feature type="region of interest" description="Disordered" evidence="1">
    <location>
        <begin position="30"/>
        <end position="49"/>
    </location>
</feature>
<accession>A0A815BYY4</accession>
<dbReference type="EMBL" id="CAJNOR010002308">
    <property type="protein sequence ID" value="CAF1276134.1"/>
    <property type="molecule type" value="Genomic_DNA"/>
</dbReference>
<feature type="region of interest" description="Disordered" evidence="1">
    <location>
        <begin position="426"/>
        <end position="457"/>
    </location>
</feature>
<evidence type="ECO:0000313" key="3">
    <source>
        <dbReference type="Proteomes" id="UP000663828"/>
    </source>
</evidence>
<evidence type="ECO:0000313" key="2">
    <source>
        <dbReference type="EMBL" id="CAF1276134.1"/>
    </source>
</evidence>
<dbReference type="Proteomes" id="UP000663828">
    <property type="component" value="Unassembled WGS sequence"/>
</dbReference>
<feature type="compositionally biased region" description="Polar residues" evidence="1">
    <location>
        <begin position="431"/>
        <end position="457"/>
    </location>
</feature>
<reference evidence="2" key="1">
    <citation type="submission" date="2021-02" db="EMBL/GenBank/DDBJ databases">
        <authorList>
            <person name="Nowell W R."/>
        </authorList>
    </citation>
    <scope>NUCLEOTIDE SEQUENCE</scope>
</reference>
<gene>
    <name evidence="2" type="ORF">XAT740_LOCUS27563</name>
</gene>
<feature type="compositionally biased region" description="Low complexity" evidence="1">
    <location>
        <begin position="37"/>
        <end position="49"/>
    </location>
</feature>
<sequence>MFFYENESIVNTNKPVEQDLDSFIRTFRSQRAQSRMSNPSSDALLSSSTNANADNVKSIRPLPTFSEHDIQKMKYKIDLDKQVAEKKNRDVLELEMKLQRDKNYAKQQALFGSHEHPTPIRKQELEQILTQSKVPSPTLLKKPEILTIHYQQLNAPNEKHSSSSSREPAYGNQSFNSINSAKATKASSPPDDFLSSSNSDYQRFYGGSANTNRSSSHLTPLSKTAQPLKGDAHDPFILFDPNKEPQQVFNIIPQQNLYEPWGRPGAGAPLIHQQTGQKFTRYAGSLEDKLNTVGPLSLYRSQYHGNIFDQKHDMEVQKTRREQERQERRLNPGETAADWISQLEGSHYPLKFHKPTTKTTRHFTGTHDPYSAEDANLFRSELSRQTEERARQRQIARYEDNLADLQHTEVQNSWWGREAVGVAKPKKRPDNVQNALTSSQPYWTSNSFEPRTTTDTKPSVPMRFYDAHFAYPKSKFISKHTNFYQLSDANNT</sequence>
<comment type="caution">
    <text evidence="2">The sequence shown here is derived from an EMBL/GenBank/DDBJ whole genome shotgun (WGS) entry which is preliminary data.</text>
</comment>
<organism evidence="2 3">
    <name type="scientific">Adineta ricciae</name>
    <name type="common">Rotifer</name>
    <dbReference type="NCBI Taxonomy" id="249248"/>
    <lineage>
        <taxon>Eukaryota</taxon>
        <taxon>Metazoa</taxon>
        <taxon>Spiralia</taxon>
        <taxon>Gnathifera</taxon>
        <taxon>Rotifera</taxon>
        <taxon>Eurotatoria</taxon>
        <taxon>Bdelloidea</taxon>
        <taxon>Adinetida</taxon>
        <taxon>Adinetidae</taxon>
        <taxon>Adineta</taxon>
    </lineage>
</organism>
<dbReference type="AlphaFoldDB" id="A0A815BYY4"/>
<feature type="compositionally biased region" description="Polar residues" evidence="1">
    <location>
        <begin position="162"/>
        <end position="175"/>
    </location>
</feature>
<protein>
    <submittedName>
        <fullName evidence="2">Uncharacterized protein</fullName>
    </submittedName>
</protein>